<evidence type="ECO:0000256" key="1">
    <source>
        <dbReference type="SAM" id="MobiDB-lite"/>
    </source>
</evidence>
<evidence type="ECO:0000256" key="2">
    <source>
        <dbReference type="SAM" id="Phobius"/>
    </source>
</evidence>
<keyword evidence="2" id="KW-0812">Transmembrane</keyword>
<keyword evidence="2" id="KW-0472">Membrane</keyword>
<dbReference type="Pfam" id="PF14283">
    <property type="entry name" value="CD1107-like"/>
    <property type="match status" value="1"/>
</dbReference>
<dbReference type="EMBL" id="AJWY01010467">
    <property type="protein sequence ID" value="EKC55466.1"/>
    <property type="molecule type" value="Genomic_DNA"/>
</dbReference>
<evidence type="ECO:0000259" key="3">
    <source>
        <dbReference type="Pfam" id="PF14283"/>
    </source>
</evidence>
<feature type="non-terminal residue" evidence="4">
    <location>
        <position position="1"/>
    </location>
</feature>
<feature type="compositionally biased region" description="Acidic residues" evidence="1">
    <location>
        <begin position="70"/>
        <end position="97"/>
    </location>
</feature>
<protein>
    <recommendedName>
        <fullName evidence="3">Mobile element protein CD1107-like domain-containing protein</fullName>
    </recommendedName>
</protein>
<reference evidence="4" key="1">
    <citation type="journal article" date="2013" name="Environ. Microbiol.">
        <title>Microbiota from the distal guts of lean and obese adolescents exhibit partial functional redundancy besides clear differences in community structure.</title>
        <authorList>
            <person name="Ferrer M."/>
            <person name="Ruiz A."/>
            <person name="Lanza F."/>
            <person name="Haange S.B."/>
            <person name="Oberbach A."/>
            <person name="Till H."/>
            <person name="Bargiela R."/>
            <person name="Campoy C."/>
            <person name="Segura M.T."/>
            <person name="Richter M."/>
            <person name="von Bergen M."/>
            <person name="Seifert J."/>
            <person name="Suarez A."/>
        </authorList>
    </citation>
    <scope>NUCLEOTIDE SEQUENCE</scope>
</reference>
<sequence>TSCPVCKTNLSECAGREKAREPEPEPEQPKKKSGSGLLAAVALLALAGGGAFAYVKFIKPNRSGVKVSADPDEYDFPDEEYVNEDEPAEAETEAEHE</sequence>
<feature type="domain" description="Mobile element protein CD1107-like" evidence="3">
    <location>
        <begin position="1"/>
        <end position="62"/>
    </location>
</feature>
<feature type="compositionally biased region" description="Basic and acidic residues" evidence="1">
    <location>
        <begin position="14"/>
        <end position="30"/>
    </location>
</feature>
<dbReference type="InterPro" id="IPR025376">
    <property type="entry name" value="CD1107-like_dom"/>
</dbReference>
<name>K1T821_9ZZZZ</name>
<comment type="caution">
    <text evidence="4">The sequence shown here is derived from an EMBL/GenBank/DDBJ whole genome shotgun (WGS) entry which is preliminary data.</text>
</comment>
<feature type="region of interest" description="Disordered" evidence="1">
    <location>
        <begin position="13"/>
        <end position="34"/>
    </location>
</feature>
<accession>K1T821</accession>
<evidence type="ECO:0000313" key="4">
    <source>
        <dbReference type="EMBL" id="EKC55466.1"/>
    </source>
</evidence>
<keyword evidence="2" id="KW-1133">Transmembrane helix</keyword>
<feature type="region of interest" description="Disordered" evidence="1">
    <location>
        <begin position="68"/>
        <end position="97"/>
    </location>
</feature>
<gene>
    <name evidence="4" type="ORF">LEA_15334</name>
</gene>
<proteinExistence type="predicted"/>
<feature type="transmembrane region" description="Helical" evidence="2">
    <location>
        <begin position="36"/>
        <end position="55"/>
    </location>
</feature>
<organism evidence="4">
    <name type="scientific">human gut metagenome</name>
    <dbReference type="NCBI Taxonomy" id="408170"/>
    <lineage>
        <taxon>unclassified sequences</taxon>
        <taxon>metagenomes</taxon>
        <taxon>organismal metagenomes</taxon>
    </lineage>
</organism>
<dbReference type="AlphaFoldDB" id="K1T821"/>